<dbReference type="InterPro" id="IPR036397">
    <property type="entry name" value="RNaseH_sf"/>
</dbReference>
<dbReference type="SUPFAM" id="SSF53098">
    <property type="entry name" value="Ribonuclease H-like"/>
    <property type="match status" value="1"/>
</dbReference>
<gene>
    <name evidence="2" type="ORF">V6N12_051124</name>
</gene>
<dbReference type="InterPro" id="IPR053151">
    <property type="entry name" value="RNase_H-like"/>
</dbReference>
<dbReference type="Pfam" id="PF13456">
    <property type="entry name" value="RVT_3"/>
    <property type="match status" value="1"/>
</dbReference>
<dbReference type="InterPro" id="IPR012337">
    <property type="entry name" value="RNaseH-like_sf"/>
</dbReference>
<dbReference type="Gene3D" id="3.30.420.10">
    <property type="entry name" value="Ribonuclease H-like superfamily/Ribonuclease H"/>
    <property type="match status" value="1"/>
</dbReference>
<evidence type="ECO:0000313" key="2">
    <source>
        <dbReference type="EMBL" id="KAK8601286.1"/>
    </source>
</evidence>
<keyword evidence="3" id="KW-1185">Reference proteome</keyword>
<sequence>MLGECSVIEVELWGILKGLQQAWRLGCRHLCVESDCIEMVTMLKHKDGNFPPFTTLPHVYLLLSRDWIMTIDHIERSQNKTVDLLAKRAYDSVGHLHVYMYMDPPDLVRDCVHEELSMVIVGSVNLHLITGFDGLVYAGGVSNSGVG</sequence>
<protein>
    <recommendedName>
        <fullName evidence="1">RNase H type-1 domain-containing protein</fullName>
    </recommendedName>
</protein>
<organism evidence="2 3">
    <name type="scientific">Hibiscus sabdariffa</name>
    <name type="common">roselle</name>
    <dbReference type="NCBI Taxonomy" id="183260"/>
    <lineage>
        <taxon>Eukaryota</taxon>
        <taxon>Viridiplantae</taxon>
        <taxon>Streptophyta</taxon>
        <taxon>Embryophyta</taxon>
        <taxon>Tracheophyta</taxon>
        <taxon>Spermatophyta</taxon>
        <taxon>Magnoliopsida</taxon>
        <taxon>eudicotyledons</taxon>
        <taxon>Gunneridae</taxon>
        <taxon>Pentapetalae</taxon>
        <taxon>rosids</taxon>
        <taxon>malvids</taxon>
        <taxon>Malvales</taxon>
        <taxon>Malvaceae</taxon>
        <taxon>Malvoideae</taxon>
        <taxon>Hibiscus</taxon>
    </lineage>
</organism>
<dbReference type="Proteomes" id="UP001472677">
    <property type="component" value="Unassembled WGS sequence"/>
</dbReference>
<dbReference type="CDD" id="cd06222">
    <property type="entry name" value="RNase_H_like"/>
    <property type="match status" value="1"/>
</dbReference>
<name>A0ABR2GFB0_9ROSI</name>
<reference evidence="2 3" key="1">
    <citation type="journal article" date="2024" name="G3 (Bethesda)">
        <title>Genome assembly of Hibiscus sabdariffa L. provides insights into metabolisms of medicinal natural products.</title>
        <authorList>
            <person name="Kim T."/>
        </authorList>
    </citation>
    <scope>NUCLEOTIDE SEQUENCE [LARGE SCALE GENOMIC DNA]</scope>
    <source>
        <strain evidence="2">TK-2024</strain>
        <tissue evidence="2">Old leaves</tissue>
    </source>
</reference>
<dbReference type="EMBL" id="JBBPBM010000001">
    <property type="protein sequence ID" value="KAK8601286.1"/>
    <property type="molecule type" value="Genomic_DNA"/>
</dbReference>
<feature type="domain" description="RNase H type-1" evidence="1">
    <location>
        <begin position="6"/>
        <end position="89"/>
    </location>
</feature>
<evidence type="ECO:0000259" key="1">
    <source>
        <dbReference type="Pfam" id="PF13456"/>
    </source>
</evidence>
<evidence type="ECO:0000313" key="3">
    <source>
        <dbReference type="Proteomes" id="UP001472677"/>
    </source>
</evidence>
<proteinExistence type="predicted"/>
<comment type="caution">
    <text evidence="2">The sequence shown here is derived from an EMBL/GenBank/DDBJ whole genome shotgun (WGS) entry which is preliminary data.</text>
</comment>
<dbReference type="PANTHER" id="PTHR47723:SF19">
    <property type="entry name" value="POLYNUCLEOTIDYL TRANSFERASE, RIBONUCLEASE H-LIKE SUPERFAMILY PROTEIN"/>
    <property type="match status" value="1"/>
</dbReference>
<dbReference type="InterPro" id="IPR044730">
    <property type="entry name" value="RNase_H-like_dom_plant"/>
</dbReference>
<dbReference type="PANTHER" id="PTHR47723">
    <property type="entry name" value="OS05G0353850 PROTEIN"/>
    <property type="match status" value="1"/>
</dbReference>
<accession>A0ABR2GFB0</accession>
<dbReference type="InterPro" id="IPR002156">
    <property type="entry name" value="RNaseH_domain"/>
</dbReference>